<dbReference type="RefSeq" id="WP_284365605.1">
    <property type="nucleotide sequence ID" value="NZ_BSNI01000002.1"/>
</dbReference>
<evidence type="ECO:0008006" key="4">
    <source>
        <dbReference type="Google" id="ProtNLM"/>
    </source>
</evidence>
<protein>
    <recommendedName>
        <fullName evidence="4">Outer membrane protein beta-barrel domain-containing protein</fullName>
    </recommendedName>
</protein>
<name>A0ABQ5UV24_9HYPH</name>
<organism evidence="2 3">
    <name type="scientific">Maritalea porphyrae</name>
    <dbReference type="NCBI Taxonomy" id="880732"/>
    <lineage>
        <taxon>Bacteria</taxon>
        <taxon>Pseudomonadati</taxon>
        <taxon>Pseudomonadota</taxon>
        <taxon>Alphaproteobacteria</taxon>
        <taxon>Hyphomicrobiales</taxon>
        <taxon>Devosiaceae</taxon>
        <taxon>Maritalea</taxon>
    </lineage>
</organism>
<evidence type="ECO:0000313" key="3">
    <source>
        <dbReference type="Proteomes" id="UP001161405"/>
    </source>
</evidence>
<accession>A0ABQ5UV24</accession>
<proteinExistence type="predicted"/>
<reference evidence="2" key="1">
    <citation type="journal article" date="2014" name="Int. J. Syst. Evol. Microbiol.">
        <title>Complete genome of a new Firmicutes species belonging to the dominant human colonic microbiota ('Ruminococcus bicirculans') reveals two chromosomes and a selective capacity to utilize plant glucans.</title>
        <authorList>
            <consortium name="NISC Comparative Sequencing Program"/>
            <person name="Wegmann U."/>
            <person name="Louis P."/>
            <person name="Goesmann A."/>
            <person name="Henrissat B."/>
            <person name="Duncan S.H."/>
            <person name="Flint H.J."/>
        </authorList>
    </citation>
    <scope>NUCLEOTIDE SEQUENCE</scope>
    <source>
        <strain evidence="2">NBRC 107169</strain>
    </source>
</reference>
<comment type="caution">
    <text evidence="2">The sequence shown here is derived from an EMBL/GenBank/DDBJ whole genome shotgun (WGS) entry which is preliminary data.</text>
</comment>
<dbReference type="SUPFAM" id="SSF56925">
    <property type="entry name" value="OMPA-like"/>
    <property type="match status" value="1"/>
</dbReference>
<dbReference type="Proteomes" id="UP001161405">
    <property type="component" value="Unassembled WGS sequence"/>
</dbReference>
<dbReference type="EMBL" id="BSNI01000002">
    <property type="protein sequence ID" value="GLQ18580.1"/>
    <property type="molecule type" value="Genomic_DNA"/>
</dbReference>
<evidence type="ECO:0000256" key="1">
    <source>
        <dbReference type="SAM" id="SignalP"/>
    </source>
</evidence>
<feature type="signal peptide" evidence="1">
    <location>
        <begin position="1"/>
        <end position="22"/>
    </location>
</feature>
<gene>
    <name evidence="2" type="ORF">GCM10007879_28290</name>
</gene>
<sequence>MSFLKSTLLATAAALISTSAYAADPVANPSTGFDWDGFYAGVGVTGTSFSNGGPAETVGFVDAIIGFNVTNDQILFGLEGWIGAYADSSSTGTGGGVEARVGYLANPDMLIYTGVGRYHFDAGGQYTTVGLGAEFVVGDNVTIDTEYKYWGWSNTGFTGHSIGASANWHFE</sequence>
<reference evidence="2" key="2">
    <citation type="submission" date="2023-01" db="EMBL/GenBank/DDBJ databases">
        <title>Draft genome sequence of Maritalea porphyrae strain NBRC 107169.</title>
        <authorList>
            <person name="Sun Q."/>
            <person name="Mori K."/>
        </authorList>
    </citation>
    <scope>NUCLEOTIDE SEQUENCE</scope>
    <source>
        <strain evidence="2">NBRC 107169</strain>
    </source>
</reference>
<evidence type="ECO:0000313" key="2">
    <source>
        <dbReference type="EMBL" id="GLQ18580.1"/>
    </source>
</evidence>
<keyword evidence="3" id="KW-1185">Reference proteome</keyword>
<dbReference type="InterPro" id="IPR011250">
    <property type="entry name" value="OMP/PagP_B-barrel"/>
</dbReference>
<keyword evidence="1" id="KW-0732">Signal</keyword>
<feature type="chain" id="PRO_5047322212" description="Outer membrane protein beta-barrel domain-containing protein" evidence="1">
    <location>
        <begin position="23"/>
        <end position="171"/>
    </location>
</feature>